<protein>
    <recommendedName>
        <fullName evidence="3">Nucleoside 2-deoxyribosyltransferase</fullName>
    </recommendedName>
</protein>
<accession>A0A6B0YXZ2</accession>
<reference evidence="2" key="1">
    <citation type="submission" date="2019-09" db="EMBL/GenBank/DDBJ databases">
        <title>Characterisation of the sponge microbiome using genome-centric metagenomics.</title>
        <authorList>
            <person name="Engelberts J.P."/>
            <person name="Robbins S.J."/>
            <person name="De Goeij J.M."/>
            <person name="Aranda M."/>
            <person name="Bell S.C."/>
            <person name="Webster N.S."/>
        </authorList>
    </citation>
    <scope>NUCLEOTIDE SEQUENCE</scope>
    <source>
        <strain evidence="2">SB0664_bin_27</strain>
    </source>
</reference>
<organism evidence="2">
    <name type="scientific">Caldilineaceae bacterium SB0664_bin_27</name>
    <dbReference type="NCBI Taxonomy" id="2605260"/>
    <lineage>
        <taxon>Bacteria</taxon>
        <taxon>Bacillati</taxon>
        <taxon>Chloroflexota</taxon>
        <taxon>Caldilineae</taxon>
        <taxon>Caldilineales</taxon>
        <taxon>Caldilineaceae</taxon>
    </lineage>
</organism>
<evidence type="ECO:0000313" key="2">
    <source>
        <dbReference type="EMBL" id="MXY95910.1"/>
    </source>
</evidence>
<comment type="caution">
    <text evidence="2">The sequence shown here is derived from an EMBL/GenBank/DDBJ whole genome shotgun (WGS) entry which is preliminary data.</text>
</comment>
<feature type="region of interest" description="Disordered" evidence="1">
    <location>
        <begin position="328"/>
        <end position="351"/>
    </location>
</feature>
<dbReference type="AlphaFoldDB" id="A0A6B0YXZ2"/>
<evidence type="ECO:0008006" key="3">
    <source>
        <dbReference type="Google" id="ProtNLM"/>
    </source>
</evidence>
<proteinExistence type="predicted"/>
<dbReference type="EMBL" id="VXRG01000181">
    <property type="protein sequence ID" value="MXY95910.1"/>
    <property type="molecule type" value="Genomic_DNA"/>
</dbReference>
<name>A0A6B0YXZ2_9CHLR</name>
<evidence type="ECO:0000256" key="1">
    <source>
        <dbReference type="SAM" id="MobiDB-lite"/>
    </source>
</evidence>
<gene>
    <name evidence="2" type="ORF">F4Y42_20925</name>
</gene>
<sequence>MTSNKRPCAIWESAPKVQDISEVGCPWCSHQAGGRFWLMQSGAALLQGRLLTDRQRANLSYWIYKHNLEYRLFDANPGLGEEPPVLDQAWVERHWDLTPSASDRMLMFLRELIRSDDAGVPADKADRNLLKAAGGCRHDDDLQELLLYAMDRGWLEGGGTPGTPSYPHPGLINLGLGARIHVEEMFGELSRSRQAFVAMWFAPSMDEVYEDGIKPAIEAAGYEAVRIDQQDFVGPVVDEIVAEIRKSRFVVADFTTSKKAGARGGVYYEAGFAQGLGIDVIHTCRKGSEQALHFDTSHLNHLIWEDTEDLRGRLQKRIEAVLGRGPLSSANGNQEVVGSNSSLAAEQSPQQ</sequence>